<evidence type="ECO:0000313" key="2">
    <source>
        <dbReference type="EMBL" id="MCD1294449.1"/>
    </source>
</evidence>
<dbReference type="RefSeq" id="WP_230741276.1">
    <property type="nucleotide sequence ID" value="NZ_PGCK01000003.1"/>
</dbReference>
<organism evidence="2 3">
    <name type="scientific">Methanooceanicella nereidis</name>
    <dbReference type="NCBI Taxonomy" id="2052831"/>
    <lineage>
        <taxon>Archaea</taxon>
        <taxon>Methanobacteriati</taxon>
        <taxon>Methanobacteriota</taxon>
        <taxon>Stenosarchaea group</taxon>
        <taxon>Methanomicrobia</taxon>
        <taxon>Methanocellales</taxon>
        <taxon>Methanocellaceae</taxon>
        <taxon>Methanooceanicella</taxon>
    </lineage>
</organism>
<dbReference type="InterPro" id="IPR036073">
    <property type="entry name" value="Desulfoferrodoxin_Fe-bd_dom_sf"/>
</dbReference>
<dbReference type="AlphaFoldDB" id="A0AAP2W6N3"/>
<protein>
    <recommendedName>
        <fullName evidence="1">Desulfoferrodoxin ferrous iron-binding domain-containing protein</fullName>
    </recommendedName>
</protein>
<dbReference type="Pfam" id="PF01880">
    <property type="entry name" value="Desulfoferrodox"/>
    <property type="match status" value="1"/>
</dbReference>
<gene>
    <name evidence="2" type="ORF">CUJ83_05475</name>
</gene>
<dbReference type="InterPro" id="IPR002742">
    <property type="entry name" value="Desulfoferrodoxin_Fe-bd_dom"/>
</dbReference>
<reference evidence="2 3" key="1">
    <citation type="submission" date="2017-11" db="EMBL/GenBank/DDBJ databases">
        <title>Isolation and Characterization of Family Methanocellaceae Species from Potential Methane Hydrate Area Offshore Southwestern Taiwan.</title>
        <authorList>
            <person name="Zhang W.-L."/>
            <person name="Chen W.-C."/>
            <person name="Lai M.-C."/>
            <person name="Chen S.-C."/>
        </authorList>
    </citation>
    <scope>NUCLEOTIDE SEQUENCE [LARGE SCALE GENOMIC DNA]</scope>
    <source>
        <strain evidence="2 3">CWC-04</strain>
    </source>
</reference>
<feature type="domain" description="Desulfoferrodoxin ferrous iron-binding" evidence="1">
    <location>
        <begin position="33"/>
        <end position="114"/>
    </location>
</feature>
<evidence type="ECO:0000259" key="1">
    <source>
        <dbReference type="Pfam" id="PF01880"/>
    </source>
</evidence>
<dbReference type="GO" id="GO:0005506">
    <property type="term" value="F:iron ion binding"/>
    <property type="evidence" value="ECO:0007669"/>
    <property type="project" value="InterPro"/>
</dbReference>
<dbReference type="Gene3D" id="2.60.40.730">
    <property type="entry name" value="SOR catalytic domain"/>
    <property type="match status" value="1"/>
</dbReference>
<dbReference type="GO" id="GO:0016491">
    <property type="term" value="F:oxidoreductase activity"/>
    <property type="evidence" value="ECO:0007669"/>
    <property type="project" value="InterPro"/>
</dbReference>
<keyword evidence="3" id="KW-1185">Reference proteome</keyword>
<name>A0AAP2W6N3_9EURY</name>
<proteinExistence type="predicted"/>
<dbReference type="EMBL" id="PGCK01000003">
    <property type="protein sequence ID" value="MCD1294449.1"/>
    <property type="molecule type" value="Genomic_DNA"/>
</dbReference>
<dbReference type="SUPFAM" id="SSF49367">
    <property type="entry name" value="Superoxide reductase-like"/>
    <property type="match status" value="1"/>
</dbReference>
<accession>A0AAP2W6N3</accession>
<dbReference type="Proteomes" id="UP001320159">
    <property type="component" value="Unassembled WGS sequence"/>
</dbReference>
<comment type="caution">
    <text evidence="2">The sequence shown here is derived from an EMBL/GenBank/DDBJ whole genome shotgun (WGS) entry which is preliminary data.</text>
</comment>
<evidence type="ECO:0000313" key="3">
    <source>
        <dbReference type="Proteomes" id="UP001320159"/>
    </source>
</evidence>
<sequence length="125" mass="13374">MKSSGKIVLTAIILLAMYMIPLTVLANVPSVSISAPSTVSSEMPATVTVIVNHLGSGPGHFVDKVTLYDGNKMLKEWSFDSSSYKKGPTWDISYTGNFDKDANLKAIVHCNIHGDGAGTETMIVK</sequence>